<dbReference type="InterPro" id="IPR027417">
    <property type="entry name" value="P-loop_NTPase"/>
</dbReference>
<feature type="compositionally biased region" description="Basic and acidic residues" evidence="1">
    <location>
        <begin position="573"/>
        <end position="584"/>
    </location>
</feature>
<keyword evidence="4" id="KW-1185">Reference proteome</keyword>
<keyword evidence="3" id="KW-0067">ATP-binding</keyword>
<evidence type="ECO:0000313" key="4">
    <source>
        <dbReference type="Proteomes" id="UP001431776"/>
    </source>
</evidence>
<sequence>MASSPTYLGTVQDVQGATISIALDKDTVSGLAFIDGHGYRIGQIGSFVRIGIGFVDLFGIVSQVGAGAVPEALAKVEPYGYRWLKVQLIGEGWRSGEFKRGISQYPTIGDEAHLVTEQDLTRIYGRPDAPNFVRIGNLASAESIPALVDIDRLITRHSAVVGTTGAGKSTTVANLLASLSDPVRYPSSRIIVLDIHGEYHAALSDRATIFRVNADEARGEQPLFIPYWALSLDELLRVTPFRGLNDADRAALVEKIKQLKLASIGAQARNGVTADTMTVDTPIPFSIHRLWYELHRCVCSTHTAQGANQSDATEAIEPGPDGQPVLGDIMGVNPPRYRPITSGGPNRVYLSGAPLNVRRQILATESLLRDTRYDFMFRPGPWCPNPTLQNLDAQPAQDLDALIRSWVGGDKPITILDLSGVPVSILMDLIGVLIRLLFEALFWARYLPEGGRTRPLLFVLEEAHAYLNAGNEGAASTAARRIVKEGRKYGLGAMIVSQRPAEIDPTILSQCGTMFAMRLANTTDRSHVTGTVSDNLEGLFNMLPTLRTGEAIIVGEAVHLPLRALIDAPAKNRRPDSHDPKIYDPDTDGGWNRRKQVENYARVLEKWRSENPRCTDNPGGNP</sequence>
<proteinExistence type="predicted"/>
<dbReference type="AlphaFoldDB" id="A0AAW6U0Q1"/>
<feature type="domain" description="Helicase HerA central" evidence="2">
    <location>
        <begin position="133"/>
        <end position="435"/>
    </location>
</feature>
<dbReference type="PANTHER" id="PTHR42957:SF1">
    <property type="entry name" value="HELICASE MJ1565-RELATED"/>
    <property type="match status" value="1"/>
</dbReference>
<evidence type="ECO:0000259" key="2">
    <source>
        <dbReference type="Pfam" id="PF01935"/>
    </source>
</evidence>
<dbReference type="PANTHER" id="PTHR42957">
    <property type="entry name" value="HELICASE MJ1565-RELATED"/>
    <property type="match status" value="1"/>
</dbReference>
<evidence type="ECO:0000313" key="3">
    <source>
        <dbReference type="EMBL" id="MDI6451442.1"/>
    </source>
</evidence>
<gene>
    <name evidence="3" type="ORF">QJ522_20435</name>
</gene>
<keyword evidence="3" id="KW-0547">Nucleotide-binding</keyword>
<dbReference type="Proteomes" id="UP001431776">
    <property type="component" value="Unassembled WGS sequence"/>
</dbReference>
<dbReference type="CDD" id="cd01127">
    <property type="entry name" value="TrwB_TraG_TraD_VirD4"/>
    <property type="match status" value="1"/>
</dbReference>
<dbReference type="Gene3D" id="3.40.50.300">
    <property type="entry name" value="P-loop containing nucleotide triphosphate hydrolases"/>
    <property type="match status" value="2"/>
</dbReference>
<reference evidence="3" key="1">
    <citation type="submission" date="2023-05" db="EMBL/GenBank/DDBJ databases">
        <title>Anaerotaeda fermentans gen. nov., sp. nov., a novel anaerobic planctomycete of the new family within the order Sedimentisphaerales isolated from Taman Peninsula, Russia.</title>
        <authorList>
            <person name="Khomyakova M.A."/>
            <person name="Merkel A.Y."/>
            <person name="Slobodkin A.I."/>
        </authorList>
    </citation>
    <scope>NUCLEOTIDE SEQUENCE</scope>
    <source>
        <strain evidence="3">M17dextr</strain>
    </source>
</reference>
<dbReference type="GO" id="GO:0005524">
    <property type="term" value="F:ATP binding"/>
    <property type="evidence" value="ECO:0007669"/>
    <property type="project" value="UniProtKB-KW"/>
</dbReference>
<dbReference type="InterPro" id="IPR002789">
    <property type="entry name" value="HerA_central"/>
</dbReference>
<comment type="caution">
    <text evidence="3">The sequence shown here is derived from an EMBL/GenBank/DDBJ whole genome shotgun (WGS) entry which is preliminary data.</text>
</comment>
<name>A0AAW6U0Q1_9BACT</name>
<organism evidence="3 4">
    <name type="scientific">Anaerobaca lacustris</name>
    <dbReference type="NCBI Taxonomy" id="3044600"/>
    <lineage>
        <taxon>Bacteria</taxon>
        <taxon>Pseudomonadati</taxon>
        <taxon>Planctomycetota</taxon>
        <taxon>Phycisphaerae</taxon>
        <taxon>Sedimentisphaerales</taxon>
        <taxon>Anaerobacaceae</taxon>
        <taxon>Anaerobaca</taxon>
    </lineage>
</organism>
<dbReference type="Pfam" id="PF01935">
    <property type="entry name" value="DUF87"/>
    <property type="match status" value="1"/>
</dbReference>
<dbReference type="EMBL" id="JASCXX010000036">
    <property type="protein sequence ID" value="MDI6451442.1"/>
    <property type="molecule type" value="Genomic_DNA"/>
</dbReference>
<accession>A0AAW6U0Q1</accession>
<dbReference type="InterPro" id="IPR008571">
    <property type="entry name" value="HerA-like"/>
</dbReference>
<dbReference type="RefSeq" id="WP_349246849.1">
    <property type="nucleotide sequence ID" value="NZ_JASCXX010000036.1"/>
</dbReference>
<dbReference type="SUPFAM" id="SSF52540">
    <property type="entry name" value="P-loop containing nucleoside triphosphate hydrolases"/>
    <property type="match status" value="1"/>
</dbReference>
<protein>
    <submittedName>
        <fullName evidence="3">ATP-binding protein</fullName>
    </submittedName>
</protein>
<evidence type="ECO:0000256" key="1">
    <source>
        <dbReference type="SAM" id="MobiDB-lite"/>
    </source>
</evidence>
<feature type="region of interest" description="Disordered" evidence="1">
    <location>
        <begin position="570"/>
        <end position="594"/>
    </location>
</feature>